<gene>
    <name evidence="9" type="ORF">CIPAW_05G112900</name>
</gene>
<comment type="catalytic activity">
    <reaction evidence="5">
        <text>ATP + H2O = ADP + phosphate + H(+)</text>
        <dbReference type="Rhea" id="RHEA:13065"/>
        <dbReference type="ChEBI" id="CHEBI:15377"/>
        <dbReference type="ChEBI" id="CHEBI:15378"/>
        <dbReference type="ChEBI" id="CHEBI:30616"/>
        <dbReference type="ChEBI" id="CHEBI:43474"/>
        <dbReference type="ChEBI" id="CHEBI:456216"/>
    </reaction>
</comment>
<evidence type="ECO:0000256" key="2">
    <source>
        <dbReference type="ARBA" id="ARBA00007448"/>
    </source>
</evidence>
<dbReference type="AlphaFoldDB" id="A0A8T1QHC0"/>
<dbReference type="EMBL" id="CM031813">
    <property type="protein sequence ID" value="KAG6653958.1"/>
    <property type="molecule type" value="Genomic_DNA"/>
</dbReference>
<dbReference type="SMART" id="SM00382">
    <property type="entry name" value="AAA"/>
    <property type="match status" value="1"/>
</dbReference>
<evidence type="ECO:0000313" key="10">
    <source>
        <dbReference type="Proteomes" id="UP000811609"/>
    </source>
</evidence>
<dbReference type="CDD" id="cd19510">
    <property type="entry name" value="RecA-like_BCS1"/>
    <property type="match status" value="1"/>
</dbReference>
<evidence type="ECO:0000256" key="7">
    <source>
        <dbReference type="SAM" id="MobiDB-lite"/>
    </source>
</evidence>
<feature type="domain" description="AAA+ ATPase" evidence="8">
    <location>
        <begin position="304"/>
        <end position="438"/>
    </location>
</feature>
<dbReference type="GO" id="GO:0016887">
    <property type="term" value="F:ATP hydrolysis activity"/>
    <property type="evidence" value="ECO:0007669"/>
    <property type="project" value="InterPro"/>
</dbReference>
<evidence type="ECO:0000256" key="3">
    <source>
        <dbReference type="ARBA" id="ARBA00022801"/>
    </source>
</evidence>
<comment type="similarity">
    <text evidence="2">Belongs to the AAA ATPase family. BCS1 subfamily.</text>
</comment>
<proteinExistence type="inferred from homology"/>
<keyword evidence="10" id="KW-1185">Reference proteome</keyword>
<evidence type="ECO:0000313" key="9">
    <source>
        <dbReference type="EMBL" id="KAG6653958.1"/>
    </source>
</evidence>
<feature type="compositionally biased region" description="Basic residues" evidence="7">
    <location>
        <begin position="531"/>
        <end position="545"/>
    </location>
</feature>
<sequence>MEASSPCFLPIKALYPELLTHQAIGEVHKPKKQSPIQTVCQHIFTSPSMSFLTSMPSTTSILSTYAAFSASAMLVRSMISEVKTMSSQLIPQQLQEKLYSRLGRLFGTLSSQMILIIDEYNGFSVNEVYQNSEVYLSTRITPTIEKLKVSKAPREKCLSITINRGEQIHDIFEGIHFTWEFVCTESQKSYYDCESYTESTEKSERRSLHLSFPKKYKDKALSTYLPYVVDRAKDIKEENKVVKLYSLGSFNGEYGGGPWGSVNLDHPSTFHTLAMDPKLKKELMDDLDRFVKRKEFYRRVGKAWKRGYLLYGPPGTGKSSLIAAMANYLKFDIYDLELTNLGSNSELRRLLVSTANRSILVIEDIDCSIELQDRQYGEFNQTDSKLTLSGLLNFIDGLWSSCGDERIIVFTTNHKERLDPALLRPGRMDMHIHMSYCTPCGFEILASNYLRIQSHSLFNEIEGLIEEVEVTPAEVAEELMKNEDPDISLAGLVASLHQKQQMKCVEESKFEGGGAVNEEDKRSPKMEEVGKKKKSRKARRGKGKR</sequence>
<dbReference type="PROSITE" id="PS00674">
    <property type="entry name" value="AAA"/>
    <property type="match status" value="1"/>
</dbReference>
<keyword evidence="4" id="KW-0460">Magnesium</keyword>
<keyword evidence="3" id="KW-0378">Hydrolase</keyword>
<dbReference type="InterPro" id="IPR025753">
    <property type="entry name" value="AAA_N_dom"/>
</dbReference>
<dbReference type="Pfam" id="PF00004">
    <property type="entry name" value="AAA"/>
    <property type="match status" value="1"/>
</dbReference>
<evidence type="ECO:0000256" key="4">
    <source>
        <dbReference type="ARBA" id="ARBA00022842"/>
    </source>
</evidence>
<evidence type="ECO:0000256" key="6">
    <source>
        <dbReference type="RuleBase" id="RU003651"/>
    </source>
</evidence>
<evidence type="ECO:0000256" key="5">
    <source>
        <dbReference type="ARBA" id="ARBA00049360"/>
    </source>
</evidence>
<dbReference type="PANTHER" id="PTHR23070">
    <property type="entry name" value="BCS1 AAA-TYPE ATPASE"/>
    <property type="match status" value="1"/>
</dbReference>
<keyword evidence="6" id="KW-0067">ATP-binding</keyword>
<dbReference type="InterPro" id="IPR003959">
    <property type="entry name" value="ATPase_AAA_core"/>
</dbReference>
<reference evidence="9" key="1">
    <citation type="submission" date="2020-12" db="EMBL/GenBank/DDBJ databases">
        <title>WGS assembly of Carya illinoinensis cv. Pawnee.</title>
        <authorList>
            <person name="Platts A."/>
            <person name="Shu S."/>
            <person name="Wright S."/>
            <person name="Barry K."/>
            <person name="Edger P."/>
            <person name="Pires J.C."/>
            <person name="Schmutz J."/>
        </authorList>
    </citation>
    <scope>NUCLEOTIDE SEQUENCE</scope>
    <source>
        <tissue evidence="9">Leaf</tissue>
    </source>
</reference>
<name>A0A8T1QHC0_CARIL</name>
<evidence type="ECO:0000259" key="8">
    <source>
        <dbReference type="SMART" id="SM00382"/>
    </source>
</evidence>
<protein>
    <recommendedName>
        <fullName evidence="8">AAA+ ATPase domain-containing protein</fullName>
    </recommendedName>
</protein>
<keyword evidence="6" id="KW-0547">Nucleotide-binding</keyword>
<comment type="cofactor">
    <cofactor evidence="1">
        <name>Mg(2+)</name>
        <dbReference type="ChEBI" id="CHEBI:18420"/>
    </cofactor>
</comment>
<dbReference type="Pfam" id="PF14363">
    <property type="entry name" value="AAA_assoc"/>
    <property type="match status" value="1"/>
</dbReference>
<feature type="compositionally biased region" description="Basic and acidic residues" evidence="7">
    <location>
        <begin position="518"/>
        <end position="530"/>
    </location>
</feature>
<evidence type="ECO:0000256" key="1">
    <source>
        <dbReference type="ARBA" id="ARBA00001946"/>
    </source>
</evidence>
<dbReference type="InterPro" id="IPR003960">
    <property type="entry name" value="ATPase_AAA_CS"/>
</dbReference>
<dbReference type="GO" id="GO:0006950">
    <property type="term" value="P:response to stress"/>
    <property type="evidence" value="ECO:0007669"/>
    <property type="project" value="UniProtKB-ARBA"/>
</dbReference>
<dbReference type="InterPro" id="IPR003593">
    <property type="entry name" value="AAA+_ATPase"/>
</dbReference>
<accession>A0A8T1QHC0</accession>
<feature type="region of interest" description="Disordered" evidence="7">
    <location>
        <begin position="507"/>
        <end position="545"/>
    </location>
</feature>
<dbReference type="GO" id="GO:0005524">
    <property type="term" value="F:ATP binding"/>
    <property type="evidence" value="ECO:0007669"/>
    <property type="project" value="UniProtKB-KW"/>
</dbReference>
<organism evidence="9 10">
    <name type="scientific">Carya illinoinensis</name>
    <name type="common">Pecan</name>
    <dbReference type="NCBI Taxonomy" id="32201"/>
    <lineage>
        <taxon>Eukaryota</taxon>
        <taxon>Viridiplantae</taxon>
        <taxon>Streptophyta</taxon>
        <taxon>Embryophyta</taxon>
        <taxon>Tracheophyta</taxon>
        <taxon>Spermatophyta</taxon>
        <taxon>Magnoliopsida</taxon>
        <taxon>eudicotyledons</taxon>
        <taxon>Gunneridae</taxon>
        <taxon>Pentapetalae</taxon>
        <taxon>rosids</taxon>
        <taxon>fabids</taxon>
        <taxon>Fagales</taxon>
        <taxon>Juglandaceae</taxon>
        <taxon>Carya</taxon>
    </lineage>
</organism>
<dbReference type="InterPro" id="IPR058017">
    <property type="entry name" value="At3g28540-like_C"/>
</dbReference>
<dbReference type="Proteomes" id="UP000811609">
    <property type="component" value="Chromosome 5"/>
</dbReference>
<dbReference type="Pfam" id="PF25568">
    <property type="entry name" value="AAA_lid_At3g28540"/>
    <property type="match status" value="1"/>
</dbReference>
<comment type="caution">
    <text evidence="9">The sequence shown here is derived from an EMBL/GenBank/DDBJ whole genome shotgun (WGS) entry which is preliminary data.</text>
</comment>
<dbReference type="InterPro" id="IPR050747">
    <property type="entry name" value="Mitochondrial_chaperone_BCS1"/>
</dbReference>